<accession>A0A8J2MZJ7</accession>
<sequence>MKFTTLFTIAVGFAGITVGQLETTLTSADCINLAFCTTGTPTRSNVYTSPTTDSTDLTRTITEHRRQVPPSSACTTITSRSDYSKWATPISTHIQCGPDESKPTCSTSYECGCNSSAFTRAAHPETHLCYPTPRAPLSSPDFGGGRSQR</sequence>
<evidence type="ECO:0000256" key="2">
    <source>
        <dbReference type="SAM" id="SignalP"/>
    </source>
</evidence>
<keyword evidence="2" id="KW-0732">Signal</keyword>
<feature type="region of interest" description="Disordered" evidence="1">
    <location>
        <begin position="130"/>
        <end position="149"/>
    </location>
</feature>
<dbReference type="Proteomes" id="UP000676310">
    <property type="component" value="Unassembled WGS sequence"/>
</dbReference>
<protein>
    <submittedName>
        <fullName evidence="3">Uncharacterized protein</fullName>
    </submittedName>
</protein>
<dbReference type="AlphaFoldDB" id="A0A8J2MZJ7"/>
<dbReference type="RefSeq" id="XP_043166407.1">
    <property type="nucleotide sequence ID" value="XM_043310472.1"/>
</dbReference>
<keyword evidence="4" id="KW-1185">Reference proteome</keyword>
<dbReference type="OrthoDB" id="3679707at2759"/>
<organism evidence="3 4">
    <name type="scientific">Alternaria atra</name>
    <dbReference type="NCBI Taxonomy" id="119953"/>
    <lineage>
        <taxon>Eukaryota</taxon>
        <taxon>Fungi</taxon>
        <taxon>Dikarya</taxon>
        <taxon>Ascomycota</taxon>
        <taxon>Pezizomycotina</taxon>
        <taxon>Dothideomycetes</taxon>
        <taxon>Pleosporomycetidae</taxon>
        <taxon>Pleosporales</taxon>
        <taxon>Pleosporineae</taxon>
        <taxon>Pleosporaceae</taxon>
        <taxon>Alternaria</taxon>
        <taxon>Alternaria sect. Ulocladioides</taxon>
    </lineage>
</organism>
<dbReference type="EMBL" id="CAJRGZ010000016">
    <property type="protein sequence ID" value="CAG5152674.1"/>
    <property type="molecule type" value="Genomic_DNA"/>
</dbReference>
<evidence type="ECO:0000313" key="3">
    <source>
        <dbReference type="EMBL" id="CAG5152674.1"/>
    </source>
</evidence>
<comment type="caution">
    <text evidence="3">The sequence shown here is derived from an EMBL/GenBank/DDBJ whole genome shotgun (WGS) entry which is preliminary data.</text>
</comment>
<gene>
    <name evidence="3" type="ORF">ALTATR162_LOCUS2866</name>
</gene>
<reference evidence="3" key="1">
    <citation type="submission" date="2021-05" db="EMBL/GenBank/DDBJ databases">
        <authorList>
            <person name="Stam R."/>
        </authorList>
    </citation>
    <scope>NUCLEOTIDE SEQUENCE</scope>
    <source>
        <strain evidence="3">CS162</strain>
    </source>
</reference>
<evidence type="ECO:0000256" key="1">
    <source>
        <dbReference type="SAM" id="MobiDB-lite"/>
    </source>
</evidence>
<evidence type="ECO:0000313" key="4">
    <source>
        <dbReference type="Proteomes" id="UP000676310"/>
    </source>
</evidence>
<proteinExistence type="predicted"/>
<feature type="chain" id="PRO_5035240318" evidence="2">
    <location>
        <begin position="20"/>
        <end position="149"/>
    </location>
</feature>
<name>A0A8J2MZJ7_9PLEO</name>
<feature type="signal peptide" evidence="2">
    <location>
        <begin position="1"/>
        <end position="19"/>
    </location>
</feature>
<dbReference type="GeneID" id="67014358"/>